<proteinExistence type="inferred from homology"/>
<organism evidence="15">
    <name type="scientific">Thermocrinis ruber</name>
    <dbReference type="NCBI Taxonomy" id="75906"/>
    <lineage>
        <taxon>Bacteria</taxon>
        <taxon>Pseudomonadati</taxon>
        <taxon>Aquificota</taxon>
        <taxon>Aquificia</taxon>
        <taxon>Aquificales</taxon>
        <taxon>Aquificaceae</taxon>
        <taxon>Thermocrinis</taxon>
    </lineage>
</organism>
<comment type="pathway">
    <text evidence="2 13">tRNA modification; tRNA-queuosine biosynthesis.</text>
</comment>
<gene>
    <name evidence="13" type="primary">queA</name>
    <name evidence="14" type="ORF">THERU_02040</name>
</gene>
<dbReference type="InterPro" id="IPR042118">
    <property type="entry name" value="QueA_dom1"/>
</dbReference>
<keyword evidence="6 13" id="KW-0949">S-adenosyl-L-methionine</keyword>
<evidence type="ECO:0000256" key="5">
    <source>
        <dbReference type="ARBA" id="ARBA00022679"/>
    </source>
</evidence>
<dbReference type="KEGG" id="trd:THERU_02040"/>
<protein>
    <recommendedName>
        <fullName evidence="11 13">S-adenosylmethionine:tRNA ribosyltransferase-isomerase</fullName>
        <ecNumber evidence="10 13">2.4.99.17</ecNumber>
    </recommendedName>
    <alternativeName>
        <fullName evidence="12 13">Queuosine biosynthesis protein QueA</fullName>
    </alternativeName>
</protein>
<evidence type="ECO:0000256" key="1">
    <source>
        <dbReference type="ARBA" id="ARBA00004496"/>
    </source>
</evidence>
<comment type="catalytic activity">
    <reaction evidence="8 13">
        <text>7-aminomethyl-7-carbaguanosine(34) in tRNA + S-adenosyl-L-methionine = epoxyqueuosine(34) in tRNA + adenine + L-methionine + 2 H(+)</text>
        <dbReference type="Rhea" id="RHEA:32155"/>
        <dbReference type="Rhea" id="RHEA-COMP:10342"/>
        <dbReference type="Rhea" id="RHEA-COMP:18582"/>
        <dbReference type="ChEBI" id="CHEBI:15378"/>
        <dbReference type="ChEBI" id="CHEBI:16708"/>
        <dbReference type="ChEBI" id="CHEBI:57844"/>
        <dbReference type="ChEBI" id="CHEBI:59789"/>
        <dbReference type="ChEBI" id="CHEBI:82833"/>
        <dbReference type="ChEBI" id="CHEBI:194443"/>
        <dbReference type="EC" id="2.4.99.17"/>
    </reaction>
</comment>
<dbReference type="NCBIfam" id="TIGR00113">
    <property type="entry name" value="queA"/>
    <property type="match status" value="1"/>
</dbReference>
<dbReference type="HOGENOM" id="CLU_039110_1_0_0"/>
<dbReference type="GO" id="GO:0051075">
    <property type="term" value="F:S-adenosylmethionine:tRNA ribosyltransferase-isomerase activity"/>
    <property type="evidence" value="ECO:0007669"/>
    <property type="project" value="UniProtKB-EC"/>
</dbReference>
<dbReference type="Gene3D" id="2.40.10.240">
    <property type="entry name" value="QueA-like"/>
    <property type="match status" value="1"/>
</dbReference>
<evidence type="ECO:0000256" key="9">
    <source>
        <dbReference type="ARBA" id="ARBA00061210"/>
    </source>
</evidence>
<comment type="subunit">
    <text evidence="3 13">Monomer.</text>
</comment>
<dbReference type="UniPathway" id="UPA00392"/>
<dbReference type="EC" id="2.4.99.17" evidence="10 13"/>
<dbReference type="EMBL" id="CP007028">
    <property type="protein sequence ID" value="AHE95646.1"/>
    <property type="molecule type" value="Genomic_DNA"/>
</dbReference>
<sequence>MNLKDFDYYLPPELIAKYPAVPRHSARLMVLNRKDKSIKHDIFWNLPQYLEEGDLLVFNNSKVLPARLYGRKPTGGKVEILLTDYIDKHTWDALIGGKGIREGIKILVAEDFEVEVLEHIEGGKFRVRLLTEDPAKALDKYGKIPIPPYLEREEEEIDRVYYQTVFAQEEGSVAAPTASLHFSEELLQRLKDFGIKMAFITLHVSYGTFKPVKVERIEEHRVDPEYVKVPKETVDLIMETKEKGKRVIAVGTTVVRALETKPFEPFEGWTDLYIYPGFQFKVVDGLITNFHLPRSSLLFLVCAFGGREFILSAYREAVEKRYRFYSYGDGMLIL</sequence>
<keyword evidence="15" id="KW-1185">Reference proteome</keyword>
<dbReference type="PANTHER" id="PTHR30307">
    <property type="entry name" value="S-ADENOSYLMETHIONINE:TRNA RIBOSYLTRANSFERASE-ISOMERASE"/>
    <property type="match status" value="1"/>
</dbReference>
<evidence type="ECO:0000256" key="10">
    <source>
        <dbReference type="ARBA" id="ARBA00066503"/>
    </source>
</evidence>
<evidence type="ECO:0000256" key="7">
    <source>
        <dbReference type="ARBA" id="ARBA00022785"/>
    </source>
</evidence>
<name>W0DBM6_9AQUI</name>
<evidence type="ECO:0000256" key="2">
    <source>
        <dbReference type="ARBA" id="ARBA00004691"/>
    </source>
</evidence>
<dbReference type="InterPro" id="IPR003699">
    <property type="entry name" value="QueA"/>
</dbReference>
<evidence type="ECO:0000256" key="8">
    <source>
        <dbReference type="ARBA" id="ARBA00052751"/>
    </source>
</evidence>
<dbReference type="OrthoDB" id="9805933at2"/>
<dbReference type="NCBIfam" id="NF001140">
    <property type="entry name" value="PRK00147.1"/>
    <property type="match status" value="1"/>
</dbReference>
<evidence type="ECO:0000256" key="13">
    <source>
        <dbReference type="HAMAP-Rule" id="MF_00113"/>
    </source>
</evidence>
<dbReference type="InterPro" id="IPR042119">
    <property type="entry name" value="QueA_dom2"/>
</dbReference>
<dbReference type="RefSeq" id="WP_025305618.1">
    <property type="nucleotide sequence ID" value="NZ_CP007028.1"/>
</dbReference>
<evidence type="ECO:0000256" key="3">
    <source>
        <dbReference type="ARBA" id="ARBA00011245"/>
    </source>
</evidence>
<dbReference type="HAMAP" id="MF_00113">
    <property type="entry name" value="QueA"/>
    <property type="match status" value="1"/>
</dbReference>
<dbReference type="SUPFAM" id="SSF111337">
    <property type="entry name" value="QueA-like"/>
    <property type="match status" value="1"/>
</dbReference>
<evidence type="ECO:0000256" key="6">
    <source>
        <dbReference type="ARBA" id="ARBA00022691"/>
    </source>
</evidence>
<comment type="similarity">
    <text evidence="9 13">Belongs to the QueA family.</text>
</comment>
<keyword evidence="4 13" id="KW-0963">Cytoplasm</keyword>
<dbReference type="FunFam" id="3.40.1780.10:FF:000001">
    <property type="entry name" value="S-adenosylmethionine:tRNA ribosyltransferase-isomerase"/>
    <property type="match status" value="1"/>
</dbReference>
<evidence type="ECO:0000256" key="12">
    <source>
        <dbReference type="ARBA" id="ARBA00076160"/>
    </source>
</evidence>
<evidence type="ECO:0000256" key="11">
    <source>
        <dbReference type="ARBA" id="ARBA00069325"/>
    </source>
</evidence>
<dbReference type="Gene3D" id="3.40.1780.10">
    <property type="entry name" value="QueA-like"/>
    <property type="match status" value="1"/>
</dbReference>
<evidence type="ECO:0000256" key="4">
    <source>
        <dbReference type="ARBA" id="ARBA00022490"/>
    </source>
</evidence>
<accession>W0DBM6</accession>
<dbReference type="eggNOG" id="COG0809">
    <property type="taxonomic scope" value="Bacteria"/>
</dbReference>
<comment type="function">
    <text evidence="13">Transfers and isomerizes the ribose moiety from AdoMet to the 7-aminomethyl group of 7-deazaguanine (preQ1-tRNA) to give epoxyqueuosine (oQ-tRNA).</text>
</comment>
<dbReference type="InterPro" id="IPR036100">
    <property type="entry name" value="QueA_sf"/>
</dbReference>
<dbReference type="GO" id="GO:0008616">
    <property type="term" value="P:tRNA queuosine(34) biosynthetic process"/>
    <property type="evidence" value="ECO:0007669"/>
    <property type="project" value="UniProtKB-UniRule"/>
</dbReference>
<keyword evidence="7 13" id="KW-0671">Queuosine biosynthesis</keyword>
<dbReference type="PANTHER" id="PTHR30307:SF0">
    <property type="entry name" value="S-ADENOSYLMETHIONINE:TRNA RIBOSYLTRANSFERASE-ISOMERASE"/>
    <property type="match status" value="1"/>
</dbReference>
<dbReference type="Proteomes" id="UP000018914">
    <property type="component" value="Chromosome"/>
</dbReference>
<evidence type="ECO:0000313" key="14">
    <source>
        <dbReference type="EMBL" id="AHE95646.1"/>
    </source>
</evidence>
<evidence type="ECO:0000313" key="15">
    <source>
        <dbReference type="Proteomes" id="UP000018914"/>
    </source>
</evidence>
<dbReference type="STRING" id="75906.THERU_02040"/>
<dbReference type="AlphaFoldDB" id="W0DBM6"/>
<comment type="subcellular location">
    <subcellularLocation>
        <location evidence="1 13">Cytoplasm</location>
    </subcellularLocation>
</comment>
<dbReference type="PATRIC" id="fig|75906.3.peg.401"/>
<dbReference type="Pfam" id="PF02547">
    <property type="entry name" value="Queuosine_synth"/>
    <property type="match status" value="1"/>
</dbReference>
<dbReference type="GO" id="GO:0005737">
    <property type="term" value="C:cytoplasm"/>
    <property type="evidence" value="ECO:0007669"/>
    <property type="project" value="UniProtKB-SubCell"/>
</dbReference>
<reference evidence="14 15" key="1">
    <citation type="submission" date="2013-12" db="EMBL/GenBank/DDBJ databases">
        <authorList>
            <consortium name="DOE Joint Genome Institute"/>
            <person name="Eisen J."/>
            <person name="Huntemann M."/>
            <person name="Han J."/>
            <person name="Chen A."/>
            <person name="Kyrpides N."/>
            <person name="Mavromatis K."/>
            <person name="Markowitz V."/>
            <person name="Palaniappan K."/>
            <person name="Ivanova N."/>
            <person name="Schaumberg A."/>
            <person name="Pati A."/>
            <person name="Liolios K."/>
            <person name="Nordberg H.P."/>
            <person name="Cantor M.N."/>
            <person name="Hua S.X."/>
            <person name="Woyke T."/>
        </authorList>
    </citation>
    <scope>NUCLEOTIDE SEQUENCE [LARGE SCALE GENOMIC DNA]</scope>
    <source>
        <strain evidence="14 15">DSM 23557</strain>
    </source>
</reference>
<keyword evidence="5 13" id="KW-0808">Transferase</keyword>